<sequence length="55" mass="5733">MPTGQLQQTLCPPQRVPPAKPDAQSPNPANAQESEPSTSNASCPPLPGITIQIVE</sequence>
<dbReference type="Proteomes" id="UP000178912">
    <property type="component" value="Unassembled WGS sequence"/>
</dbReference>
<feature type="compositionally biased region" description="Polar residues" evidence="1">
    <location>
        <begin position="24"/>
        <end position="42"/>
    </location>
</feature>
<organism evidence="2 3">
    <name type="scientific">Rhynchosporium agropyri</name>
    <dbReference type="NCBI Taxonomy" id="914238"/>
    <lineage>
        <taxon>Eukaryota</taxon>
        <taxon>Fungi</taxon>
        <taxon>Dikarya</taxon>
        <taxon>Ascomycota</taxon>
        <taxon>Pezizomycotina</taxon>
        <taxon>Leotiomycetes</taxon>
        <taxon>Helotiales</taxon>
        <taxon>Ploettnerulaceae</taxon>
        <taxon>Rhynchosporium</taxon>
    </lineage>
</organism>
<evidence type="ECO:0000256" key="1">
    <source>
        <dbReference type="SAM" id="MobiDB-lite"/>
    </source>
</evidence>
<dbReference type="EMBL" id="FJUX01000142">
    <property type="protein sequence ID" value="CZT11598.1"/>
    <property type="molecule type" value="Genomic_DNA"/>
</dbReference>
<dbReference type="AlphaFoldDB" id="A0A1E1LM67"/>
<evidence type="ECO:0000313" key="2">
    <source>
        <dbReference type="EMBL" id="CZT11598.1"/>
    </source>
</evidence>
<accession>A0A1E1LM67</accession>
<proteinExistence type="predicted"/>
<protein>
    <submittedName>
        <fullName evidence="2">Uncharacterized protein</fullName>
    </submittedName>
</protein>
<feature type="compositionally biased region" description="Polar residues" evidence="1">
    <location>
        <begin position="1"/>
        <end position="11"/>
    </location>
</feature>
<reference evidence="3" key="1">
    <citation type="submission" date="2016-03" db="EMBL/GenBank/DDBJ databases">
        <authorList>
            <person name="Guldener U."/>
        </authorList>
    </citation>
    <scope>NUCLEOTIDE SEQUENCE [LARGE SCALE GENOMIC DNA]</scope>
    <source>
        <strain evidence="3">04CH-RAC-A.6.1</strain>
    </source>
</reference>
<name>A0A1E1LM67_9HELO</name>
<feature type="region of interest" description="Disordered" evidence="1">
    <location>
        <begin position="1"/>
        <end position="55"/>
    </location>
</feature>
<gene>
    <name evidence="2" type="ORF">RAG0_15688</name>
</gene>
<keyword evidence="3" id="KW-1185">Reference proteome</keyword>
<evidence type="ECO:0000313" key="3">
    <source>
        <dbReference type="Proteomes" id="UP000178912"/>
    </source>
</evidence>